<proteinExistence type="predicted"/>
<protein>
    <submittedName>
        <fullName evidence="1">Uncharacterized protein</fullName>
    </submittedName>
</protein>
<gene>
    <name evidence="1" type="ORF">NIES2119_29200</name>
</gene>
<sequence>MDHQPPVHQRDTSIQLNGQGSHLQQSQDVIYRFLLDIVRQWPPEMVLQEFKNLFIYQTEVAKQEVIQALYKIVFENDEIEFRNTLKRSCYILINNWDATRRRKWIQDLIEAFNEPKIHEETISQNLNRIRYWLSQFVKSKDYQELKLFISRFDSEGHWAHRYTSYLLVPQYMDLRNPEEQRAAAKALSKELKDKFKFDLAMYTAYTQSTARNHRQLANPTGLGDDVLRLIKRILVKRGPFSYTNLANIFQKQTYNMNYKAYKKSLSNYLLFSVKNPQIVNLFNQNLSAKLENLYAEYDEELLNQALILRSCNRVISFLTTENREEPAELFILLLSQGNPLTLVVVLLKIILVSPNSRSHLETCVATLIEYYQQYPEADCQWIIYFLELFNITFAIYAENVEYNLVNMQNGNSKNSSKEKRWNWDTWRIFSQLKKDNKIPGYILDEKQLEAELNPEELPTES</sequence>
<dbReference type="Proteomes" id="UP000185860">
    <property type="component" value="Unassembled WGS sequence"/>
</dbReference>
<accession>A0A1U7I4Z0</accession>
<dbReference type="EMBL" id="MRCE01000052">
    <property type="protein sequence ID" value="OKH31287.1"/>
    <property type="molecule type" value="Genomic_DNA"/>
</dbReference>
<name>A0A1U7I4Z0_9CYAN</name>
<dbReference type="AlphaFoldDB" id="A0A1U7I4Z0"/>
<dbReference type="RefSeq" id="WP_073596999.1">
    <property type="nucleotide sequence ID" value="NZ_MRCE01000052.1"/>
</dbReference>
<dbReference type="STRING" id="454136.NIES2119_29200"/>
<comment type="caution">
    <text evidence="1">The sequence shown here is derived from an EMBL/GenBank/DDBJ whole genome shotgun (WGS) entry which is preliminary data.</text>
</comment>
<organism evidence="1 2">
    <name type="scientific">[Phormidium ambiguum] IAM M-71</name>
    <dbReference type="NCBI Taxonomy" id="454136"/>
    <lineage>
        <taxon>Bacteria</taxon>
        <taxon>Bacillati</taxon>
        <taxon>Cyanobacteriota</taxon>
        <taxon>Cyanophyceae</taxon>
        <taxon>Oscillatoriophycideae</taxon>
        <taxon>Aerosakkonematales</taxon>
        <taxon>Aerosakkonemataceae</taxon>
        <taxon>Floridanema</taxon>
    </lineage>
</organism>
<evidence type="ECO:0000313" key="1">
    <source>
        <dbReference type="EMBL" id="OKH31287.1"/>
    </source>
</evidence>
<reference evidence="1 2" key="1">
    <citation type="submission" date="2016-11" db="EMBL/GenBank/DDBJ databases">
        <title>Draft Genome Sequences of Nine Cyanobacterial Strains from Diverse Habitats.</title>
        <authorList>
            <person name="Zhu T."/>
            <person name="Hou S."/>
            <person name="Lu X."/>
            <person name="Hess W.R."/>
        </authorList>
    </citation>
    <scope>NUCLEOTIDE SEQUENCE [LARGE SCALE GENOMIC DNA]</scope>
    <source>
        <strain evidence="1 2">IAM M-71</strain>
    </source>
</reference>
<evidence type="ECO:0000313" key="2">
    <source>
        <dbReference type="Proteomes" id="UP000185860"/>
    </source>
</evidence>